<feature type="non-terminal residue" evidence="2">
    <location>
        <position position="104"/>
    </location>
</feature>
<feature type="compositionally biased region" description="Basic residues" evidence="1">
    <location>
        <begin position="39"/>
        <end position="51"/>
    </location>
</feature>
<evidence type="ECO:0000313" key="2">
    <source>
        <dbReference type="EMBL" id="CAA9461901.1"/>
    </source>
</evidence>
<feature type="compositionally biased region" description="Basic and acidic residues" evidence="1">
    <location>
        <begin position="20"/>
        <end position="38"/>
    </location>
</feature>
<proteinExistence type="predicted"/>
<gene>
    <name evidence="2" type="ORF">AVDCRST_MAG38-174</name>
</gene>
<dbReference type="EMBL" id="CADCVJ010000011">
    <property type="protein sequence ID" value="CAA9461901.1"/>
    <property type="molecule type" value="Genomic_DNA"/>
</dbReference>
<reference evidence="2" key="1">
    <citation type="submission" date="2020-02" db="EMBL/GenBank/DDBJ databases">
        <authorList>
            <person name="Meier V. D."/>
        </authorList>
    </citation>
    <scope>NUCLEOTIDE SEQUENCE</scope>
    <source>
        <strain evidence="2">AVDCRST_MAG38</strain>
    </source>
</reference>
<accession>A0A6J4R8C8</accession>
<name>A0A6J4R8C8_9ACTN</name>
<organism evidence="2">
    <name type="scientific">uncultured Solirubrobacteraceae bacterium</name>
    <dbReference type="NCBI Taxonomy" id="1162706"/>
    <lineage>
        <taxon>Bacteria</taxon>
        <taxon>Bacillati</taxon>
        <taxon>Actinomycetota</taxon>
        <taxon>Thermoleophilia</taxon>
        <taxon>Solirubrobacterales</taxon>
        <taxon>Solirubrobacteraceae</taxon>
        <taxon>environmental samples</taxon>
    </lineage>
</organism>
<protein>
    <submittedName>
        <fullName evidence="2">Uncharacterized protein</fullName>
    </submittedName>
</protein>
<feature type="region of interest" description="Disordered" evidence="1">
    <location>
        <begin position="1"/>
        <end position="104"/>
    </location>
</feature>
<dbReference type="AlphaFoldDB" id="A0A6J4R8C8"/>
<feature type="compositionally biased region" description="Low complexity" evidence="1">
    <location>
        <begin position="73"/>
        <end position="93"/>
    </location>
</feature>
<evidence type="ECO:0000256" key="1">
    <source>
        <dbReference type="SAM" id="MobiDB-lite"/>
    </source>
</evidence>
<feature type="compositionally biased region" description="Basic residues" evidence="1">
    <location>
        <begin position="1"/>
        <end position="19"/>
    </location>
</feature>
<sequence length="104" mass="11362">VHRVPSPHHPSRPRGRRHRPEPPGRARLRERSGHTDPRRRSRRRARRRAGRGLRGGDRRSVPPGGGSPRAARHPCPAAASASGAPAADRPAPRIARRHHAASGL</sequence>
<feature type="compositionally biased region" description="Basic residues" evidence="1">
    <location>
        <begin position="94"/>
        <end position="104"/>
    </location>
</feature>
<feature type="non-terminal residue" evidence="2">
    <location>
        <position position="1"/>
    </location>
</feature>